<dbReference type="EMBL" id="SDHW01000001">
    <property type="protein sequence ID" value="RXK62895.1"/>
    <property type="molecule type" value="Genomic_DNA"/>
</dbReference>
<dbReference type="PANTHER" id="PTHR21098">
    <property type="entry name" value="RIBOFLAVIN SYNTHASE ALPHA CHAIN"/>
    <property type="match status" value="1"/>
</dbReference>
<dbReference type="OrthoDB" id="9788537at2"/>
<feature type="domain" description="Lumazine-binding" evidence="11">
    <location>
        <begin position="96"/>
        <end position="192"/>
    </location>
</feature>
<evidence type="ECO:0000256" key="5">
    <source>
        <dbReference type="ARBA" id="ARBA00013950"/>
    </source>
</evidence>
<evidence type="ECO:0000256" key="8">
    <source>
        <dbReference type="ARBA" id="ARBA00022737"/>
    </source>
</evidence>
<comment type="caution">
    <text evidence="12">The sequence shown here is derived from an EMBL/GenBank/DDBJ whole genome shotgun (WGS) entry which is preliminary data.</text>
</comment>
<feature type="repeat" description="Lumazine-binding" evidence="10">
    <location>
        <begin position="96"/>
        <end position="192"/>
    </location>
</feature>
<comment type="catalytic activity">
    <reaction evidence="1">
        <text>2 6,7-dimethyl-8-(1-D-ribityl)lumazine + H(+) = 5-amino-6-(D-ribitylamino)uracil + riboflavin</text>
        <dbReference type="Rhea" id="RHEA:20772"/>
        <dbReference type="ChEBI" id="CHEBI:15378"/>
        <dbReference type="ChEBI" id="CHEBI:15934"/>
        <dbReference type="ChEBI" id="CHEBI:57986"/>
        <dbReference type="ChEBI" id="CHEBI:58201"/>
        <dbReference type="EC" id="2.5.1.9"/>
    </reaction>
</comment>
<keyword evidence="8" id="KW-0677">Repeat</keyword>
<evidence type="ECO:0000256" key="10">
    <source>
        <dbReference type="PROSITE-ProRule" id="PRU00524"/>
    </source>
</evidence>
<dbReference type="Pfam" id="PF00677">
    <property type="entry name" value="Lum_binding"/>
    <property type="match status" value="2"/>
</dbReference>
<organism evidence="12 13">
    <name type="scientific">Lacibacter luteus</name>
    <dbReference type="NCBI Taxonomy" id="2508719"/>
    <lineage>
        <taxon>Bacteria</taxon>
        <taxon>Pseudomonadati</taxon>
        <taxon>Bacteroidota</taxon>
        <taxon>Chitinophagia</taxon>
        <taxon>Chitinophagales</taxon>
        <taxon>Chitinophagaceae</taxon>
        <taxon>Lacibacter</taxon>
    </lineage>
</organism>
<proteinExistence type="predicted"/>
<gene>
    <name evidence="12" type="ORF">ESA94_05445</name>
</gene>
<comment type="function">
    <text evidence="2">Catalyzes the dismutation of two molecules of 6,7-dimethyl-8-ribityllumazine, resulting in the formation of riboflavin and 5-amino-6-(D-ribitylamino)uracil.</text>
</comment>
<dbReference type="PROSITE" id="PS51177">
    <property type="entry name" value="LUMAZINE_BIND"/>
    <property type="match status" value="2"/>
</dbReference>
<evidence type="ECO:0000313" key="13">
    <source>
        <dbReference type="Proteomes" id="UP000290204"/>
    </source>
</evidence>
<evidence type="ECO:0000256" key="9">
    <source>
        <dbReference type="NCBIfam" id="TIGR00187"/>
    </source>
</evidence>
<dbReference type="SUPFAM" id="SSF63380">
    <property type="entry name" value="Riboflavin synthase domain-like"/>
    <property type="match status" value="2"/>
</dbReference>
<evidence type="ECO:0000256" key="2">
    <source>
        <dbReference type="ARBA" id="ARBA00002803"/>
    </source>
</evidence>
<evidence type="ECO:0000256" key="1">
    <source>
        <dbReference type="ARBA" id="ARBA00000968"/>
    </source>
</evidence>
<dbReference type="NCBIfam" id="NF006767">
    <property type="entry name" value="PRK09289.1"/>
    <property type="match status" value="1"/>
</dbReference>
<dbReference type="NCBIfam" id="TIGR00187">
    <property type="entry name" value="ribE"/>
    <property type="match status" value="1"/>
</dbReference>
<evidence type="ECO:0000313" key="12">
    <source>
        <dbReference type="EMBL" id="RXK62895.1"/>
    </source>
</evidence>
<evidence type="ECO:0000256" key="3">
    <source>
        <dbReference type="ARBA" id="ARBA00004887"/>
    </source>
</evidence>
<dbReference type="Proteomes" id="UP000290204">
    <property type="component" value="Unassembled WGS sequence"/>
</dbReference>
<keyword evidence="7 12" id="KW-0808">Transferase</keyword>
<dbReference type="InterPro" id="IPR023366">
    <property type="entry name" value="ATP_synth_asu-like_sf"/>
</dbReference>
<dbReference type="InterPro" id="IPR017938">
    <property type="entry name" value="Riboflavin_synthase-like_b-brl"/>
</dbReference>
<dbReference type="PANTHER" id="PTHR21098:SF12">
    <property type="entry name" value="RIBOFLAVIN SYNTHASE"/>
    <property type="match status" value="1"/>
</dbReference>
<protein>
    <recommendedName>
        <fullName evidence="5 9">Riboflavin synthase</fullName>
        <ecNumber evidence="4 9">2.5.1.9</ecNumber>
    </recommendedName>
</protein>
<evidence type="ECO:0000256" key="6">
    <source>
        <dbReference type="ARBA" id="ARBA00022619"/>
    </source>
</evidence>
<dbReference type="EC" id="2.5.1.9" evidence="4 9"/>
<evidence type="ECO:0000256" key="4">
    <source>
        <dbReference type="ARBA" id="ARBA00012827"/>
    </source>
</evidence>
<evidence type="ECO:0000256" key="7">
    <source>
        <dbReference type="ARBA" id="ARBA00022679"/>
    </source>
</evidence>
<feature type="repeat" description="Lumazine-binding" evidence="10">
    <location>
        <begin position="1"/>
        <end position="95"/>
    </location>
</feature>
<name>A0A4Q1CQ17_9BACT</name>
<feature type="domain" description="Lumazine-binding" evidence="11">
    <location>
        <begin position="1"/>
        <end position="95"/>
    </location>
</feature>
<keyword evidence="13" id="KW-1185">Reference proteome</keyword>
<dbReference type="InterPro" id="IPR026017">
    <property type="entry name" value="Lumazine-bd_dom"/>
</dbReference>
<dbReference type="InterPro" id="IPR001783">
    <property type="entry name" value="Lumazine-bd"/>
</dbReference>
<dbReference type="PIRSF" id="PIRSF000498">
    <property type="entry name" value="Riboflavin_syn_A"/>
    <property type="match status" value="1"/>
</dbReference>
<sequence>MFTGIIEATGTITEVLETGSNRSFWIRSSISNELKIDQSLAHDGVCLTVDALKEDEHRVTAVKETLSKTNLSTWAPSRLINLERSMLMNGRLDGHLVQGHVDTTGICEIVKEEAGSWLYTFSFPQEFANLLVEKGSASINGTSLTVFNVQQNSFSVAIIPYTYQYTNIHQLQPGSPVNLEFDIIGKYVLRNTQLQ</sequence>
<accession>A0A4Q1CQ17</accession>
<reference evidence="12 13" key="1">
    <citation type="submission" date="2019-01" db="EMBL/GenBank/DDBJ databases">
        <title>Lacibacter sp. strain TTM-7.</title>
        <authorList>
            <person name="Chen W.-M."/>
        </authorList>
    </citation>
    <scope>NUCLEOTIDE SEQUENCE [LARGE SCALE GENOMIC DNA]</scope>
    <source>
        <strain evidence="12 13">TTM-7</strain>
    </source>
</reference>
<dbReference type="GO" id="GO:0009231">
    <property type="term" value="P:riboflavin biosynthetic process"/>
    <property type="evidence" value="ECO:0007669"/>
    <property type="project" value="UniProtKB-KW"/>
</dbReference>
<dbReference type="GO" id="GO:0004746">
    <property type="term" value="F:riboflavin synthase activity"/>
    <property type="evidence" value="ECO:0007669"/>
    <property type="project" value="UniProtKB-UniRule"/>
</dbReference>
<dbReference type="Gene3D" id="2.40.30.20">
    <property type="match status" value="2"/>
</dbReference>
<comment type="pathway">
    <text evidence="3">Cofactor biosynthesis; riboflavin biosynthesis; riboflavin from 2-hydroxy-3-oxobutyl phosphate and 5-amino-6-(D-ribitylamino)uracil: step 2/2.</text>
</comment>
<dbReference type="AlphaFoldDB" id="A0A4Q1CQ17"/>
<dbReference type="CDD" id="cd00402">
    <property type="entry name" value="Riboflavin_synthase_like"/>
    <property type="match status" value="1"/>
</dbReference>
<keyword evidence="6" id="KW-0686">Riboflavin biosynthesis</keyword>
<evidence type="ECO:0000259" key="11">
    <source>
        <dbReference type="PROSITE" id="PS51177"/>
    </source>
</evidence>